<feature type="binding site" evidence="10">
    <location>
        <position position="163"/>
    </location>
    <ligand>
        <name>UDP-N-acetyl-alpha-D-glucosamine</name>
        <dbReference type="ChEBI" id="CHEBI:57705"/>
    </ligand>
</feature>
<evidence type="ECO:0000256" key="7">
    <source>
        <dbReference type="ARBA" id="ARBA00023136"/>
    </source>
</evidence>
<feature type="domain" description="Glycosyltransferase family 28 N-terminal" evidence="11">
    <location>
        <begin position="9"/>
        <end position="144"/>
    </location>
</feature>
<comment type="caution">
    <text evidence="13">The sequence shown here is derived from an EMBL/GenBank/DDBJ whole genome shotgun (WGS) entry which is preliminary data.</text>
</comment>
<evidence type="ECO:0000256" key="8">
    <source>
        <dbReference type="ARBA" id="ARBA00023306"/>
    </source>
</evidence>
<keyword evidence="8 10" id="KW-0131">Cell cycle</keyword>
<evidence type="ECO:0000259" key="11">
    <source>
        <dbReference type="Pfam" id="PF03033"/>
    </source>
</evidence>
<accession>A0ABV4UBI9</accession>
<evidence type="ECO:0000259" key="12">
    <source>
        <dbReference type="Pfam" id="PF04101"/>
    </source>
</evidence>
<keyword evidence="7 10" id="KW-0472">Membrane</keyword>
<dbReference type="CDD" id="cd03785">
    <property type="entry name" value="GT28_MurG"/>
    <property type="match status" value="1"/>
</dbReference>
<feature type="binding site" evidence="10">
    <location>
        <position position="247"/>
    </location>
    <ligand>
        <name>UDP-N-acetyl-alpha-D-glucosamine</name>
        <dbReference type="ChEBI" id="CHEBI:57705"/>
    </ligand>
</feature>
<comment type="function">
    <text evidence="10">Cell wall formation. Catalyzes the transfer of a GlcNAc subunit on undecaprenyl-pyrophosphoryl-MurNAc-pentapeptide (lipid intermediate I) to form undecaprenyl-pyrophosphoryl-MurNAc-(pentapeptide)GlcNAc (lipid intermediate II).</text>
</comment>
<comment type="catalytic activity">
    <reaction evidence="10">
        <text>di-trans,octa-cis-undecaprenyl diphospho-N-acetyl-alpha-D-muramoyl-L-alanyl-D-glutamyl-meso-2,6-diaminopimeloyl-D-alanyl-D-alanine + UDP-N-acetyl-alpha-D-glucosamine = di-trans,octa-cis-undecaprenyl diphospho-[N-acetyl-alpha-D-glucosaminyl-(1-&gt;4)]-N-acetyl-alpha-D-muramoyl-L-alanyl-D-glutamyl-meso-2,6-diaminopimeloyl-D-alanyl-D-alanine + UDP + H(+)</text>
        <dbReference type="Rhea" id="RHEA:31227"/>
        <dbReference type="ChEBI" id="CHEBI:15378"/>
        <dbReference type="ChEBI" id="CHEBI:57705"/>
        <dbReference type="ChEBI" id="CHEBI:58223"/>
        <dbReference type="ChEBI" id="CHEBI:61387"/>
        <dbReference type="ChEBI" id="CHEBI:61388"/>
        <dbReference type="EC" id="2.4.1.227"/>
    </reaction>
</comment>
<keyword evidence="14" id="KW-1185">Reference proteome</keyword>
<keyword evidence="4 10" id="KW-0808">Transferase</keyword>
<dbReference type="InterPro" id="IPR007235">
    <property type="entry name" value="Glyco_trans_28_C"/>
</dbReference>
<keyword evidence="3 10" id="KW-0328">Glycosyltransferase</keyword>
<dbReference type="PANTHER" id="PTHR21015:SF22">
    <property type="entry name" value="GLYCOSYLTRANSFERASE"/>
    <property type="match status" value="1"/>
</dbReference>
<feature type="binding site" evidence="10">
    <location>
        <position position="292"/>
    </location>
    <ligand>
        <name>UDP-N-acetyl-alpha-D-glucosamine</name>
        <dbReference type="ChEBI" id="CHEBI:57705"/>
    </ligand>
</feature>
<evidence type="ECO:0000256" key="4">
    <source>
        <dbReference type="ARBA" id="ARBA00022679"/>
    </source>
</evidence>
<evidence type="ECO:0000256" key="1">
    <source>
        <dbReference type="ARBA" id="ARBA00022475"/>
    </source>
</evidence>
<dbReference type="HAMAP" id="MF_00033">
    <property type="entry name" value="MurG"/>
    <property type="match status" value="1"/>
</dbReference>
<protein>
    <recommendedName>
        <fullName evidence="10">UDP-N-acetylglucosamine--N-acetylmuramyl-(pentapeptide) pyrophosphoryl-undecaprenol N-acetylglucosamine transferase</fullName>
        <ecNumber evidence="10">2.4.1.227</ecNumber>
    </recommendedName>
    <alternativeName>
        <fullName evidence="10">Undecaprenyl-PP-MurNAc-pentapeptide-UDPGlcNAc GlcNAc transferase</fullName>
    </alternativeName>
</protein>
<feature type="binding site" evidence="10">
    <location>
        <begin position="266"/>
        <end position="271"/>
    </location>
    <ligand>
        <name>UDP-N-acetyl-alpha-D-glucosamine</name>
        <dbReference type="ChEBI" id="CHEBI:57705"/>
    </ligand>
</feature>
<dbReference type="InterPro" id="IPR006009">
    <property type="entry name" value="GlcNAc_MurG"/>
</dbReference>
<dbReference type="Pfam" id="PF03033">
    <property type="entry name" value="Glyco_transf_28"/>
    <property type="match status" value="1"/>
</dbReference>
<comment type="pathway">
    <text evidence="10">Cell wall biogenesis; peptidoglycan biosynthesis.</text>
</comment>
<evidence type="ECO:0000256" key="5">
    <source>
        <dbReference type="ARBA" id="ARBA00022960"/>
    </source>
</evidence>
<dbReference type="GO" id="GO:0016757">
    <property type="term" value="F:glycosyltransferase activity"/>
    <property type="evidence" value="ECO:0007669"/>
    <property type="project" value="UniProtKB-KW"/>
</dbReference>
<feature type="binding site" evidence="10">
    <location>
        <position position="127"/>
    </location>
    <ligand>
        <name>UDP-N-acetyl-alpha-D-glucosamine</name>
        <dbReference type="ChEBI" id="CHEBI:57705"/>
    </ligand>
</feature>
<keyword evidence="2 10" id="KW-0132">Cell division</keyword>
<gene>
    <name evidence="10 13" type="primary">murG</name>
    <name evidence="13" type="ORF">ABCS64_01735</name>
</gene>
<evidence type="ECO:0000313" key="13">
    <source>
        <dbReference type="EMBL" id="MFA9949058.1"/>
    </source>
</evidence>
<name>A0ABV4UBI9_9RHOO</name>
<evidence type="ECO:0000256" key="2">
    <source>
        <dbReference type="ARBA" id="ARBA00022618"/>
    </source>
</evidence>
<evidence type="ECO:0000256" key="10">
    <source>
        <dbReference type="HAMAP-Rule" id="MF_00033"/>
    </source>
</evidence>
<proteinExistence type="inferred from homology"/>
<organism evidence="13 14">
    <name type="scientific">Dentiradicibacter hellwigii</name>
    <dbReference type="NCBI Taxonomy" id="3149053"/>
    <lineage>
        <taxon>Bacteria</taxon>
        <taxon>Pseudomonadati</taxon>
        <taxon>Pseudomonadota</taxon>
        <taxon>Betaproteobacteria</taxon>
        <taxon>Rhodocyclales</taxon>
        <taxon>Rhodocyclaceae</taxon>
        <taxon>Dentiradicibacter</taxon>
    </lineage>
</organism>
<feature type="domain" description="Glycosyl transferase family 28 C-terminal" evidence="12">
    <location>
        <begin position="187"/>
        <end position="326"/>
    </location>
</feature>
<dbReference type="InterPro" id="IPR004276">
    <property type="entry name" value="GlycoTrans_28_N"/>
</dbReference>
<evidence type="ECO:0000313" key="14">
    <source>
        <dbReference type="Proteomes" id="UP001574673"/>
    </source>
</evidence>
<dbReference type="RefSeq" id="WP_418890215.1">
    <property type="nucleotide sequence ID" value="NZ_JBEUWX010000001.1"/>
</dbReference>
<evidence type="ECO:0000256" key="6">
    <source>
        <dbReference type="ARBA" id="ARBA00022984"/>
    </source>
</evidence>
<keyword evidence="6 10" id="KW-0573">Peptidoglycan synthesis</keyword>
<reference evidence="14" key="1">
    <citation type="submission" date="2024-06" db="EMBL/GenBank/DDBJ databases">
        <title>Radixoralia hellwigii gen. nov., sp nov., isolated from a root canal in the human oral cavity.</title>
        <authorList>
            <person name="Bartsch S."/>
            <person name="Wittmer A."/>
            <person name="Schulz A.-K."/>
            <person name="Neumann-Schaal M."/>
            <person name="Wolf J."/>
            <person name="Gronow S."/>
            <person name="Tennert C."/>
            <person name="Haecker G."/>
            <person name="Cieplik F."/>
            <person name="Al-Ahmad A."/>
        </authorList>
    </citation>
    <scope>NUCLEOTIDE SEQUENCE [LARGE SCALE GENOMIC DNA]</scope>
    <source>
        <strain evidence="14">Wk13</strain>
    </source>
</reference>
<keyword evidence="1 10" id="KW-1003">Cell membrane</keyword>
<dbReference type="EC" id="2.4.1.227" evidence="10"/>
<keyword evidence="9 10" id="KW-0961">Cell wall biogenesis/degradation</keyword>
<dbReference type="NCBIfam" id="TIGR01133">
    <property type="entry name" value="murG"/>
    <property type="match status" value="1"/>
</dbReference>
<feature type="binding site" evidence="10">
    <location>
        <position position="193"/>
    </location>
    <ligand>
        <name>UDP-N-acetyl-alpha-D-glucosamine</name>
        <dbReference type="ChEBI" id="CHEBI:57705"/>
    </ligand>
</feature>
<comment type="similarity">
    <text evidence="10">Belongs to the glycosyltransferase 28 family. MurG subfamily.</text>
</comment>
<dbReference type="Proteomes" id="UP001574673">
    <property type="component" value="Unassembled WGS sequence"/>
</dbReference>
<evidence type="ECO:0000256" key="9">
    <source>
        <dbReference type="ARBA" id="ARBA00023316"/>
    </source>
</evidence>
<dbReference type="SUPFAM" id="SSF53756">
    <property type="entry name" value="UDP-Glycosyltransferase/glycogen phosphorylase"/>
    <property type="match status" value="1"/>
</dbReference>
<evidence type="ECO:0000256" key="3">
    <source>
        <dbReference type="ARBA" id="ARBA00022676"/>
    </source>
</evidence>
<dbReference type="Gene3D" id="3.40.50.2000">
    <property type="entry name" value="Glycogen Phosphorylase B"/>
    <property type="match status" value="2"/>
</dbReference>
<comment type="subcellular location">
    <subcellularLocation>
        <location evidence="10">Cell membrane</location>
        <topology evidence="10">Peripheral membrane protein</topology>
        <orientation evidence="10">Cytoplasmic side</orientation>
    </subcellularLocation>
</comment>
<keyword evidence="5 10" id="KW-0133">Cell shape</keyword>
<dbReference type="Pfam" id="PF04101">
    <property type="entry name" value="Glyco_tran_28_C"/>
    <property type="match status" value="1"/>
</dbReference>
<sequence>MRSATLTLLVMAGGTGGHVFPGLAVADLLHARGWNVIWMGNPDSFEARTVPARGYEMAWVKFGALRGKGLLRKLLLPFSLLSGFCQARREIRRIQPDVVLGMGGYISFPGGMMAALSGRPLVIHEQNSIAGLANRVLAGVAKRIVCGFPDVLRNSVWAGNPVRAEIAHLPPPAERFADRPAGAPIRLLVLGGSLGAAALNDIVPRGLGLIPEAERPQVVHQAGAKHLAQLQANYAAAGVRAECVDFIEDMAGAYAWADLVLCRAGALTVAELAAAGVASILVPYPHAVDDHQTANARFLTAAGGAILLPQAEMTPESVSLIRNYTRGQLLQMAERARALAKPEAAETVAQICEVLVRPASGGGEQHAA</sequence>
<dbReference type="PANTHER" id="PTHR21015">
    <property type="entry name" value="UDP-N-ACETYLGLUCOSAMINE--N-ACETYLMURAMYL-(PENTAPEPTIDE) PYROPHOSPHORYL-UNDECAPRENOL N-ACETYLGLUCOSAMINE TRANSFERASE 1"/>
    <property type="match status" value="1"/>
</dbReference>
<dbReference type="EMBL" id="JBEUWX010000001">
    <property type="protein sequence ID" value="MFA9949058.1"/>
    <property type="molecule type" value="Genomic_DNA"/>
</dbReference>
<feature type="binding site" evidence="10">
    <location>
        <begin position="15"/>
        <end position="17"/>
    </location>
    <ligand>
        <name>UDP-N-acetyl-alpha-D-glucosamine</name>
        <dbReference type="ChEBI" id="CHEBI:57705"/>
    </ligand>
</feature>